<name>A0A1H6FHV3_THEAL</name>
<dbReference type="InterPro" id="IPR014284">
    <property type="entry name" value="RNA_pol_sigma-70_dom"/>
</dbReference>
<feature type="region of interest" description="Disordered" evidence="6">
    <location>
        <begin position="1"/>
        <end position="52"/>
    </location>
</feature>
<gene>
    <name evidence="9" type="ORF">SAMN02745716_0260</name>
</gene>
<protein>
    <submittedName>
        <fullName evidence="9">RNA polymerase sigma factor, sigma-70 family</fullName>
    </submittedName>
</protein>
<dbReference type="Pfam" id="PF08281">
    <property type="entry name" value="Sigma70_r4_2"/>
    <property type="match status" value="1"/>
</dbReference>
<dbReference type="InterPro" id="IPR013249">
    <property type="entry name" value="RNA_pol_sigma70_r4_t2"/>
</dbReference>
<dbReference type="GO" id="GO:0006352">
    <property type="term" value="P:DNA-templated transcription initiation"/>
    <property type="evidence" value="ECO:0007669"/>
    <property type="project" value="InterPro"/>
</dbReference>
<evidence type="ECO:0000313" key="10">
    <source>
        <dbReference type="Proteomes" id="UP000222056"/>
    </source>
</evidence>
<dbReference type="CDD" id="cd06171">
    <property type="entry name" value="Sigma70_r4"/>
    <property type="match status" value="1"/>
</dbReference>
<dbReference type="OrthoDB" id="5244716at2"/>
<dbReference type="AlphaFoldDB" id="A0A1H6FHV3"/>
<dbReference type="InterPro" id="IPR013325">
    <property type="entry name" value="RNA_pol_sigma_r2"/>
</dbReference>
<dbReference type="NCBIfam" id="TIGR02937">
    <property type="entry name" value="sigma70-ECF"/>
    <property type="match status" value="1"/>
</dbReference>
<dbReference type="Gene3D" id="1.10.10.10">
    <property type="entry name" value="Winged helix-like DNA-binding domain superfamily/Winged helix DNA-binding domain"/>
    <property type="match status" value="1"/>
</dbReference>
<feature type="domain" description="RNA polymerase sigma-70 region 2" evidence="7">
    <location>
        <begin position="82"/>
        <end position="149"/>
    </location>
</feature>
<evidence type="ECO:0000313" key="9">
    <source>
        <dbReference type="EMBL" id="SEH10411.1"/>
    </source>
</evidence>
<dbReference type="PANTHER" id="PTHR43133">
    <property type="entry name" value="RNA POLYMERASE ECF-TYPE SIGMA FACTO"/>
    <property type="match status" value="1"/>
</dbReference>
<accession>A0A1H6FHV3</accession>
<keyword evidence="10" id="KW-1185">Reference proteome</keyword>
<evidence type="ECO:0000259" key="8">
    <source>
        <dbReference type="Pfam" id="PF08281"/>
    </source>
</evidence>
<feature type="compositionally biased region" description="Basic and acidic residues" evidence="6">
    <location>
        <begin position="18"/>
        <end position="39"/>
    </location>
</feature>
<evidence type="ECO:0000256" key="5">
    <source>
        <dbReference type="ARBA" id="ARBA00023163"/>
    </source>
</evidence>
<dbReference type="EMBL" id="FNWJ01000001">
    <property type="protein sequence ID" value="SEH10411.1"/>
    <property type="molecule type" value="Genomic_DNA"/>
</dbReference>
<keyword evidence="3" id="KW-0731">Sigma factor</keyword>
<dbReference type="STRING" id="29539.SAMN02745716_0260"/>
<keyword evidence="2" id="KW-0805">Transcription regulation</keyword>
<sequence length="583" mass="59996">MGCGGSRVAVDGRTTAVSEREAPSDDARTGNGWRTREQHTGPPPPSRPGVRPRASRLLLARLGDEQLARRVRRGDERAFEILFERHLPGLLAFCRHLTGTREDAEDAVQHAFAAAYRELRSGSERQLAVKPWLYAVARNRCISILRERRPNTVSAETDEPRADDDTAAQREDVRELLADLRQLPHDQRAALLLFEVADMSQREIAEALGVEVGRVKGLVFRARSTLLKMREARERPCAEVREEIAMLRGGSLRRSSIALHLRSCAGCREFRERVAKQRTLLSLALPVAITPALKASLASAVAGGTSGKLGGAAAAGGSAAAAEATSGAGVVAGSTAVAGSAPIAGSAAVAGVSAGGAAATAAKVLVAAALVGGGAIGGKAAVDRVTQPTHPANAGASHSATERTGGSRLPATALGGTGSERPHAQGARKRSHPARGDKAAARGRPDKAPRDDRTPSEGVRGPARKGQAAGNGTAKAESKAARRQLKSSRRARSTVPRKRVFGGPKRTRSTGTAQRPTNGGTSSSSGGGKAGGNAGASAGTTTPAPPTLESPPSTPSGRSSGGKTKLGGNDSAGTLGEVDGTNR</sequence>
<keyword evidence="4" id="KW-0238">DNA-binding</keyword>
<reference evidence="10" key="1">
    <citation type="submission" date="2016-10" db="EMBL/GenBank/DDBJ databases">
        <authorList>
            <person name="Varghese N."/>
            <person name="Submissions S."/>
        </authorList>
    </citation>
    <scope>NUCLEOTIDE SEQUENCE [LARGE SCALE GENOMIC DNA]</scope>
    <source>
        <strain evidence="10">ATCC 35263</strain>
    </source>
</reference>
<dbReference type="InterPro" id="IPR007627">
    <property type="entry name" value="RNA_pol_sigma70_r2"/>
</dbReference>
<dbReference type="SUPFAM" id="SSF88659">
    <property type="entry name" value="Sigma3 and sigma4 domains of RNA polymerase sigma factors"/>
    <property type="match status" value="1"/>
</dbReference>
<dbReference type="GO" id="GO:0016987">
    <property type="term" value="F:sigma factor activity"/>
    <property type="evidence" value="ECO:0007669"/>
    <property type="project" value="UniProtKB-KW"/>
</dbReference>
<evidence type="ECO:0000259" key="7">
    <source>
        <dbReference type="Pfam" id="PF04542"/>
    </source>
</evidence>
<feature type="region of interest" description="Disordered" evidence="6">
    <location>
        <begin position="388"/>
        <end position="583"/>
    </location>
</feature>
<feature type="compositionally biased region" description="Polar residues" evidence="6">
    <location>
        <begin position="388"/>
        <end position="404"/>
    </location>
</feature>
<proteinExistence type="inferred from homology"/>
<evidence type="ECO:0000256" key="2">
    <source>
        <dbReference type="ARBA" id="ARBA00023015"/>
    </source>
</evidence>
<dbReference type="SUPFAM" id="SSF88946">
    <property type="entry name" value="Sigma2 domain of RNA polymerase sigma factors"/>
    <property type="match status" value="1"/>
</dbReference>
<dbReference type="InterPro" id="IPR013324">
    <property type="entry name" value="RNA_pol_sigma_r3/r4-like"/>
</dbReference>
<evidence type="ECO:0000256" key="3">
    <source>
        <dbReference type="ARBA" id="ARBA00023082"/>
    </source>
</evidence>
<dbReference type="GO" id="GO:0003677">
    <property type="term" value="F:DNA binding"/>
    <property type="evidence" value="ECO:0007669"/>
    <property type="project" value="UniProtKB-KW"/>
</dbReference>
<evidence type="ECO:0000256" key="6">
    <source>
        <dbReference type="SAM" id="MobiDB-lite"/>
    </source>
</evidence>
<comment type="similarity">
    <text evidence="1">Belongs to the sigma-70 factor family. ECF subfamily.</text>
</comment>
<organism evidence="9 10">
    <name type="scientific">Thermoleophilum album</name>
    <dbReference type="NCBI Taxonomy" id="29539"/>
    <lineage>
        <taxon>Bacteria</taxon>
        <taxon>Bacillati</taxon>
        <taxon>Actinomycetota</taxon>
        <taxon>Thermoleophilia</taxon>
        <taxon>Thermoleophilales</taxon>
        <taxon>Thermoleophilaceae</taxon>
        <taxon>Thermoleophilum</taxon>
    </lineage>
</organism>
<feature type="domain" description="RNA polymerase sigma factor 70 region 4 type 2" evidence="8">
    <location>
        <begin position="180"/>
        <end position="226"/>
    </location>
</feature>
<feature type="compositionally biased region" description="Gly residues" evidence="6">
    <location>
        <begin position="525"/>
        <end position="534"/>
    </location>
</feature>
<evidence type="ECO:0000256" key="4">
    <source>
        <dbReference type="ARBA" id="ARBA00023125"/>
    </source>
</evidence>
<dbReference type="Gene3D" id="1.10.1740.10">
    <property type="match status" value="1"/>
</dbReference>
<dbReference type="PANTHER" id="PTHR43133:SF8">
    <property type="entry name" value="RNA POLYMERASE SIGMA FACTOR HI_1459-RELATED"/>
    <property type="match status" value="1"/>
</dbReference>
<feature type="compositionally biased region" description="Pro residues" evidence="6">
    <location>
        <begin position="543"/>
        <end position="554"/>
    </location>
</feature>
<dbReference type="Pfam" id="PF04542">
    <property type="entry name" value="Sigma70_r2"/>
    <property type="match status" value="1"/>
</dbReference>
<dbReference type="InterPro" id="IPR036388">
    <property type="entry name" value="WH-like_DNA-bd_sf"/>
</dbReference>
<keyword evidence="5" id="KW-0804">Transcription</keyword>
<feature type="compositionally biased region" description="Basic and acidic residues" evidence="6">
    <location>
        <begin position="434"/>
        <end position="455"/>
    </location>
</feature>
<evidence type="ECO:0000256" key="1">
    <source>
        <dbReference type="ARBA" id="ARBA00010641"/>
    </source>
</evidence>
<feature type="compositionally biased region" description="Basic residues" evidence="6">
    <location>
        <begin position="481"/>
        <end position="508"/>
    </location>
</feature>
<dbReference type="Proteomes" id="UP000222056">
    <property type="component" value="Unassembled WGS sequence"/>
</dbReference>
<dbReference type="InterPro" id="IPR039425">
    <property type="entry name" value="RNA_pol_sigma-70-like"/>
</dbReference>